<dbReference type="Gene3D" id="2.120.10.30">
    <property type="entry name" value="TolB, C-terminal domain"/>
    <property type="match status" value="1"/>
</dbReference>
<comment type="similarity">
    <text evidence="1">Belongs to the paraoxonase family.</text>
</comment>
<dbReference type="RefSeq" id="XP_013319801.1">
    <property type="nucleotide sequence ID" value="XM_013464347.1"/>
</dbReference>
<evidence type="ECO:0000256" key="1">
    <source>
        <dbReference type="ARBA" id="ARBA00008595"/>
    </source>
</evidence>
<keyword evidence="4" id="KW-0325">Glycoprotein</keyword>
<feature type="active site" description="Proton acceptor" evidence="5">
    <location>
        <position position="166"/>
    </location>
</feature>
<gene>
    <name evidence="7" type="ORF">PV05_03681</name>
</gene>
<dbReference type="InterPro" id="IPR051288">
    <property type="entry name" value="Serum_paraoxonase/arylesterase"/>
</dbReference>
<organism evidence="7 8">
    <name type="scientific">Exophiala xenobiotica</name>
    <dbReference type="NCBI Taxonomy" id="348802"/>
    <lineage>
        <taxon>Eukaryota</taxon>
        <taxon>Fungi</taxon>
        <taxon>Dikarya</taxon>
        <taxon>Ascomycota</taxon>
        <taxon>Pezizomycotina</taxon>
        <taxon>Eurotiomycetes</taxon>
        <taxon>Chaetothyriomycetidae</taxon>
        <taxon>Chaetothyriales</taxon>
        <taxon>Herpotrichiellaceae</taxon>
        <taxon>Exophiala</taxon>
    </lineage>
</organism>
<dbReference type="PANTHER" id="PTHR11799">
    <property type="entry name" value="PARAOXONASE"/>
    <property type="match status" value="1"/>
</dbReference>
<keyword evidence="2" id="KW-0378">Hydrolase</keyword>
<evidence type="ECO:0000256" key="2">
    <source>
        <dbReference type="ARBA" id="ARBA00022801"/>
    </source>
</evidence>
<keyword evidence="8" id="KW-1185">Reference proteome</keyword>
<feature type="binding site" evidence="6">
    <location>
        <position position="283"/>
    </location>
    <ligand>
        <name>Ca(2+)</name>
        <dbReference type="ChEBI" id="CHEBI:29108"/>
        <label>1</label>
        <note>catalytic</note>
    </ligand>
</feature>
<proteinExistence type="inferred from homology"/>
<feature type="binding site" evidence="6">
    <location>
        <position position="326"/>
    </location>
    <ligand>
        <name>Ca(2+)</name>
        <dbReference type="ChEBI" id="CHEBI:29108"/>
        <label>1</label>
        <note>catalytic</note>
    </ligand>
</feature>
<evidence type="ECO:0008006" key="9">
    <source>
        <dbReference type="Google" id="ProtNLM"/>
    </source>
</evidence>
<dbReference type="GO" id="GO:0004064">
    <property type="term" value="F:arylesterase activity"/>
    <property type="evidence" value="ECO:0007669"/>
    <property type="project" value="InterPro"/>
</dbReference>
<evidence type="ECO:0000256" key="4">
    <source>
        <dbReference type="ARBA" id="ARBA00023180"/>
    </source>
</evidence>
<dbReference type="PANTHER" id="PTHR11799:SF12">
    <property type="entry name" value="PARAOXONASE-RELATED"/>
    <property type="match status" value="1"/>
</dbReference>
<feature type="binding site" evidence="6">
    <location>
        <position position="327"/>
    </location>
    <ligand>
        <name>Ca(2+)</name>
        <dbReference type="ChEBI" id="CHEBI:29108"/>
        <label>1</label>
        <note>catalytic</note>
    </ligand>
</feature>
<feature type="binding site" evidence="6">
    <location>
        <position position="168"/>
    </location>
    <ligand>
        <name>Ca(2+)</name>
        <dbReference type="ChEBI" id="CHEBI:29108"/>
        <label>1</label>
        <note>catalytic</note>
    </ligand>
</feature>
<dbReference type="Proteomes" id="UP000054342">
    <property type="component" value="Unassembled WGS sequence"/>
</dbReference>
<dbReference type="SUPFAM" id="SSF63829">
    <property type="entry name" value="Calcium-dependent phosphotriesterase"/>
    <property type="match status" value="1"/>
</dbReference>
<dbReference type="InterPro" id="IPR011042">
    <property type="entry name" value="6-blade_b-propeller_TolB-like"/>
</dbReference>
<keyword evidence="6" id="KW-0106">Calcium</keyword>
<feature type="binding site" evidence="6">
    <location>
        <position position="97"/>
    </location>
    <ligand>
        <name>Ca(2+)</name>
        <dbReference type="ChEBI" id="CHEBI:29108"/>
        <label>1</label>
        <note>catalytic</note>
    </ligand>
</feature>
<dbReference type="InterPro" id="IPR002640">
    <property type="entry name" value="Arylesterase"/>
</dbReference>
<name>A0A0D2DA69_9EURO</name>
<dbReference type="OrthoDB" id="5307922at2759"/>
<dbReference type="PRINTS" id="PR01785">
    <property type="entry name" value="PARAOXONASE"/>
</dbReference>
<dbReference type="AlphaFoldDB" id="A0A0D2DA69"/>
<reference evidence="7 8" key="1">
    <citation type="submission" date="2015-01" db="EMBL/GenBank/DDBJ databases">
        <title>The Genome Sequence of Exophiala xenobiotica CBS118157.</title>
        <authorList>
            <consortium name="The Broad Institute Genomics Platform"/>
            <person name="Cuomo C."/>
            <person name="de Hoog S."/>
            <person name="Gorbushina A."/>
            <person name="Stielow B."/>
            <person name="Teixiera M."/>
            <person name="Abouelleil A."/>
            <person name="Chapman S.B."/>
            <person name="Priest M."/>
            <person name="Young S.K."/>
            <person name="Wortman J."/>
            <person name="Nusbaum C."/>
            <person name="Birren B."/>
        </authorList>
    </citation>
    <scope>NUCLEOTIDE SEQUENCE [LARGE SCALE GENOMIC DNA]</scope>
    <source>
        <strain evidence="7 8">CBS 118157</strain>
    </source>
</reference>
<evidence type="ECO:0000256" key="6">
    <source>
        <dbReference type="PIRSR" id="PIRSR602640-2"/>
    </source>
</evidence>
<evidence type="ECO:0000313" key="7">
    <source>
        <dbReference type="EMBL" id="KIW59217.1"/>
    </source>
</evidence>
<dbReference type="GO" id="GO:0046872">
    <property type="term" value="F:metal ion binding"/>
    <property type="evidence" value="ECO:0007669"/>
    <property type="project" value="UniProtKB-KW"/>
</dbReference>
<feature type="binding site" evidence="6">
    <location>
        <position position="221"/>
    </location>
    <ligand>
        <name>Ca(2+)</name>
        <dbReference type="ChEBI" id="CHEBI:29108"/>
        <label>1</label>
        <note>catalytic</note>
    </ligand>
</feature>
<dbReference type="EMBL" id="KN847318">
    <property type="protein sequence ID" value="KIW59217.1"/>
    <property type="molecule type" value="Genomic_DNA"/>
</dbReference>
<protein>
    <recommendedName>
        <fullName evidence="9">SMP-30/Gluconolactonase/LRE-like region domain-containing protein</fullName>
    </recommendedName>
</protein>
<dbReference type="GeneID" id="25325589"/>
<evidence type="ECO:0000256" key="5">
    <source>
        <dbReference type="PIRSR" id="PIRSR602640-1"/>
    </source>
</evidence>
<keyword evidence="3" id="KW-1015">Disulfide bond</keyword>
<accession>A0A0D2DA69</accession>
<evidence type="ECO:0000313" key="8">
    <source>
        <dbReference type="Proteomes" id="UP000054342"/>
    </source>
</evidence>
<evidence type="ECO:0000256" key="3">
    <source>
        <dbReference type="ARBA" id="ARBA00023157"/>
    </source>
</evidence>
<sequence length="427" mass="46888">MYANVKSKSEVLALPASTIEELSSPEARGREDMASSKVPLTVLLPLLSFLLYSQSANLWKLAGRAYIDRTRLVRWQNSTALNSDNCKVYHEANACEDVKIHFASSTAFLACGDPLERTHWYPCAGVRTVERRSETSFREFLFKHDLKTGKTSELDIRGLEGDFITHGIDIFPVAEDSSKIHIFAVNHARDGDSIAIFLHELGSNVVELVKNVKHANIKTANGVAAVGSLEFYITNDHYFAGGMMRDLEEMFGPWGWATHVQYCDASTEDVLCRQVTDTFPGANGLNLWKDRLFVGDSKNGTVTIFEIDKDKSVTQLQMVDLGAAADNINILPTTGDLLVSVFPTLEDLPKYLANVKSLGKDLLVPAAALRLRQAKGYAPELAYFNDGSVISFQTAAAGDPYLDLYISTGVLQFGGFAVCKVPPGTFA</sequence>
<comment type="cofactor">
    <cofactor evidence="6">
        <name>Ca(2+)</name>
        <dbReference type="ChEBI" id="CHEBI:29108"/>
    </cofactor>
    <text evidence="6">Binds 2 calcium ions per subunit.</text>
</comment>
<dbReference type="HOGENOM" id="CLU_033924_1_0_1"/>
<keyword evidence="6" id="KW-0479">Metal-binding</keyword>
<dbReference type="Pfam" id="PF01731">
    <property type="entry name" value="Arylesterase"/>
    <property type="match status" value="1"/>
</dbReference>